<feature type="compositionally biased region" description="Polar residues" evidence="1">
    <location>
        <begin position="89"/>
        <end position="98"/>
    </location>
</feature>
<dbReference type="Proteomes" id="UP000707356">
    <property type="component" value="Unassembled WGS sequence"/>
</dbReference>
<evidence type="ECO:0000313" key="4">
    <source>
        <dbReference type="Proteomes" id="UP000707356"/>
    </source>
</evidence>
<evidence type="ECO:0000256" key="1">
    <source>
        <dbReference type="SAM" id="MobiDB-lite"/>
    </source>
</evidence>
<organism evidence="3 4">
    <name type="scientific">Pegethrix bostrychoides GSE-TBD4-15B</name>
    <dbReference type="NCBI Taxonomy" id="2839662"/>
    <lineage>
        <taxon>Bacteria</taxon>
        <taxon>Bacillati</taxon>
        <taxon>Cyanobacteriota</taxon>
        <taxon>Cyanophyceae</taxon>
        <taxon>Oculatellales</taxon>
        <taxon>Oculatellaceae</taxon>
        <taxon>Pegethrix</taxon>
    </lineage>
</organism>
<feature type="compositionally biased region" description="Low complexity" evidence="1">
    <location>
        <begin position="39"/>
        <end position="64"/>
    </location>
</feature>
<dbReference type="EMBL" id="JAHHHV010000068">
    <property type="protein sequence ID" value="MBW4466442.1"/>
    <property type="molecule type" value="Genomic_DNA"/>
</dbReference>
<protein>
    <submittedName>
        <fullName evidence="3">Uncharacterized protein</fullName>
    </submittedName>
</protein>
<evidence type="ECO:0000256" key="2">
    <source>
        <dbReference type="SAM" id="SignalP"/>
    </source>
</evidence>
<sequence length="122" mass="13195">MRTLRLIAFVTLAGFSIAEPVWAQSKPVFQTSQMESVQPEPDQPQTSPDSSSPAPSSPPNSVEPLQVTEQDREQFFTPAPRPRSVEALSGSTSQSDSLIQPPPGSQTPGQLTPARRLNFPIP</sequence>
<reference evidence="3" key="2">
    <citation type="journal article" date="2022" name="Microbiol. Resour. Announc.">
        <title>Metagenome Sequencing to Explore Phylogenomics of Terrestrial Cyanobacteria.</title>
        <authorList>
            <person name="Ward R.D."/>
            <person name="Stajich J.E."/>
            <person name="Johansen J.R."/>
            <person name="Huntemann M."/>
            <person name="Clum A."/>
            <person name="Foster B."/>
            <person name="Foster B."/>
            <person name="Roux S."/>
            <person name="Palaniappan K."/>
            <person name="Varghese N."/>
            <person name="Mukherjee S."/>
            <person name="Reddy T.B.K."/>
            <person name="Daum C."/>
            <person name="Copeland A."/>
            <person name="Chen I.A."/>
            <person name="Ivanova N.N."/>
            <person name="Kyrpides N.C."/>
            <person name="Shapiro N."/>
            <person name="Eloe-Fadrosh E.A."/>
            <person name="Pietrasiak N."/>
        </authorList>
    </citation>
    <scope>NUCLEOTIDE SEQUENCE</scope>
    <source>
        <strain evidence="3">GSE-TBD4-15B</strain>
    </source>
</reference>
<proteinExistence type="predicted"/>
<gene>
    <name evidence="3" type="ORF">KME07_13540</name>
</gene>
<feature type="signal peptide" evidence="2">
    <location>
        <begin position="1"/>
        <end position="23"/>
    </location>
</feature>
<reference evidence="3" key="1">
    <citation type="submission" date="2021-05" db="EMBL/GenBank/DDBJ databases">
        <authorList>
            <person name="Pietrasiak N."/>
            <person name="Ward R."/>
            <person name="Stajich J.E."/>
            <person name="Kurbessoian T."/>
        </authorList>
    </citation>
    <scope>NUCLEOTIDE SEQUENCE</scope>
    <source>
        <strain evidence="3">GSE-TBD4-15B</strain>
    </source>
</reference>
<accession>A0A951U6D3</accession>
<dbReference type="AlphaFoldDB" id="A0A951U6D3"/>
<comment type="caution">
    <text evidence="3">The sequence shown here is derived from an EMBL/GenBank/DDBJ whole genome shotgun (WGS) entry which is preliminary data.</text>
</comment>
<name>A0A951U6D3_9CYAN</name>
<evidence type="ECO:0000313" key="3">
    <source>
        <dbReference type="EMBL" id="MBW4466442.1"/>
    </source>
</evidence>
<keyword evidence="2" id="KW-0732">Signal</keyword>
<feature type="region of interest" description="Disordered" evidence="1">
    <location>
        <begin position="30"/>
        <end position="122"/>
    </location>
</feature>
<feature type="chain" id="PRO_5036729423" evidence="2">
    <location>
        <begin position="24"/>
        <end position="122"/>
    </location>
</feature>